<evidence type="ECO:0000256" key="11">
    <source>
        <dbReference type="ARBA" id="ARBA00048679"/>
    </source>
</evidence>
<dbReference type="OrthoDB" id="347657at2759"/>
<dbReference type="PROSITE" id="PS00107">
    <property type="entry name" value="PROTEIN_KINASE_ATP"/>
    <property type="match status" value="1"/>
</dbReference>
<dbReference type="Pfam" id="PF00069">
    <property type="entry name" value="Pkinase"/>
    <property type="match status" value="1"/>
</dbReference>
<feature type="domain" description="Protein kinase" evidence="14">
    <location>
        <begin position="350"/>
        <end position="630"/>
    </location>
</feature>
<dbReference type="SMART" id="SM00233">
    <property type="entry name" value="PH"/>
    <property type="match status" value="1"/>
</dbReference>
<dbReference type="SMART" id="SM00220">
    <property type="entry name" value="S_TKc"/>
    <property type="match status" value="1"/>
</dbReference>
<feature type="region of interest" description="Disordered" evidence="13">
    <location>
        <begin position="687"/>
        <end position="708"/>
    </location>
</feature>
<dbReference type="Gene3D" id="1.10.510.10">
    <property type="entry name" value="Transferase(Phosphotransferase) domain 1"/>
    <property type="match status" value="1"/>
</dbReference>
<organism evidence="15 16">
    <name type="scientific">Bursaphelenchus xylophilus</name>
    <name type="common">Pinewood nematode worm</name>
    <name type="synonym">Aphelenchoides xylophilus</name>
    <dbReference type="NCBI Taxonomy" id="6326"/>
    <lineage>
        <taxon>Eukaryota</taxon>
        <taxon>Metazoa</taxon>
        <taxon>Ecdysozoa</taxon>
        <taxon>Nematoda</taxon>
        <taxon>Chromadorea</taxon>
        <taxon>Rhabditida</taxon>
        <taxon>Tylenchina</taxon>
        <taxon>Tylenchomorpha</taxon>
        <taxon>Aphelenchoidea</taxon>
        <taxon>Aphelenchoididae</taxon>
        <taxon>Bursaphelenchus</taxon>
    </lineage>
</organism>
<evidence type="ECO:0000256" key="3">
    <source>
        <dbReference type="ARBA" id="ARBA00018538"/>
    </source>
</evidence>
<gene>
    <name evidence="15" type="ORF">BXYJ_LOCUS5475</name>
</gene>
<feature type="compositionally biased region" description="Low complexity" evidence="13">
    <location>
        <begin position="82"/>
        <end position="100"/>
    </location>
</feature>
<evidence type="ECO:0000256" key="1">
    <source>
        <dbReference type="ARBA" id="ARBA00010006"/>
    </source>
</evidence>
<evidence type="ECO:0000256" key="10">
    <source>
        <dbReference type="ARBA" id="ARBA00047899"/>
    </source>
</evidence>
<dbReference type="GO" id="GO:0007010">
    <property type="term" value="P:cytoskeleton organization"/>
    <property type="evidence" value="ECO:0007669"/>
    <property type="project" value="UniProtKB-ARBA"/>
</dbReference>
<dbReference type="InterPro" id="IPR039046">
    <property type="entry name" value="PDPK1"/>
</dbReference>
<comment type="similarity">
    <text evidence="1">Belongs to the protein kinase superfamily. AGC Ser/Thr protein kinase family. PDPK1 subfamily.</text>
</comment>
<dbReference type="AlphaFoldDB" id="A0A7I8WMK8"/>
<reference evidence="15" key="1">
    <citation type="submission" date="2020-09" db="EMBL/GenBank/DDBJ databases">
        <authorList>
            <person name="Kikuchi T."/>
        </authorList>
    </citation>
    <scope>NUCLEOTIDE SEQUENCE</scope>
    <source>
        <strain evidence="15">Ka4C1</strain>
    </source>
</reference>
<dbReference type="CDD" id="cd05581">
    <property type="entry name" value="STKc_PDK1"/>
    <property type="match status" value="1"/>
</dbReference>
<accession>A0A7I8WMK8</accession>
<dbReference type="PANTHER" id="PTHR24356:SF163">
    <property type="entry name" value="3-PHOSPHOINOSITIDE-DEPENDENT PROTEIN KINASE 1-RELATED"/>
    <property type="match status" value="1"/>
</dbReference>
<keyword evidence="16" id="KW-1185">Reference proteome</keyword>
<evidence type="ECO:0000313" key="15">
    <source>
        <dbReference type="EMBL" id="CAD5219031.1"/>
    </source>
</evidence>
<dbReference type="Proteomes" id="UP000582659">
    <property type="component" value="Unassembled WGS sequence"/>
</dbReference>
<dbReference type="SUPFAM" id="SSF56112">
    <property type="entry name" value="Protein kinase-like (PK-like)"/>
    <property type="match status" value="1"/>
</dbReference>
<keyword evidence="6" id="KW-0808">Transferase</keyword>
<evidence type="ECO:0000256" key="12">
    <source>
        <dbReference type="PROSITE-ProRule" id="PRU10141"/>
    </source>
</evidence>
<dbReference type="EC" id="2.7.11.1" evidence="2"/>
<evidence type="ECO:0000313" key="16">
    <source>
        <dbReference type="Proteomes" id="UP000659654"/>
    </source>
</evidence>
<dbReference type="InterPro" id="IPR050236">
    <property type="entry name" value="Ser_Thr_kinase_AGC"/>
</dbReference>
<dbReference type="GO" id="GO:0005524">
    <property type="term" value="F:ATP binding"/>
    <property type="evidence" value="ECO:0007669"/>
    <property type="project" value="UniProtKB-UniRule"/>
</dbReference>
<evidence type="ECO:0000259" key="14">
    <source>
        <dbReference type="PROSITE" id="PS50011"/>
    </source>
</evidence>
<dbReference type="SUPFAM" id="SSF50729">
    <property type="entry name" value="PH domain-like"/>
    <property type="match status" value="1"/>
</dbReference>
<evidence type="ECO:0000256" key="4">
    <source>
        <dbReference type="ARBA" id="ARBA00022527"/>
    </source>
</evidence>
<dbReference type="Gene3D" id="3.30.200.20">
    <property type="entry name" value="Phosphorylase Kinase, domain 1"/>
    <property type="match status" value="1"/>
</dbReference>
<proteinExistence type="inferred from homology"/>
<dbReference type="InterPro" id="IPR000719">
    <property type="entry name" value="Prot_kinase_dom"/>
</dbReference>
<comment type="caution">
    <text evidence="15">The sequence shown here is derived from an EMBL/GenBank/DDBJ whole genome shotgun (WGS) entry which is preliminary data.</text>
</comment>
<name>A0A7I8WMK8_BURXY</name>
<sequence length="889" mass="100606">MPAESAWFIKLPTKWQCKMENEKTHGKEMPPYQEEVRRKLTDFLDETDQLSGTAASTSAHKQSDEDDVIISPSGSAKRKIKSSTSEESEISAVSTSSSLNSRKKSSATSTMSPLEAFQPVVGKFVATNEKGEEISIPMTVPNYQFVAAQQLHLSEGADAAIAASMQVNALSSTFAGLKANPGMPMGMPLTPMDSPFSTMGEPSHLLKNELEPSVGLKKATFKAEKQTAFAEPMQAHMLRAELSDTVDLQDIQPSTAASSLAQWNKYTSFLSPPSLTARSEDKADDYYEDYGPHAFDNFDQENESNAEKVVQNGYPTFGPLTKTDTIRLMFSRVRRHNQRLKAPTEKTADFYFVRTLGDGSFGSVYHVQDVKSGEQYAIKIMSKKGIKRERKLPYVVREKDIMTTLHHGFGGHPFIAKLHSSFQENNERICFVMEYAPHGELLEWLRRLGSFDLNVSRFFASEILEALDFIHRCGVIHRDLKPENILIKKDWHIMVTDFGSAKVQGFEGDEPSQVRRIMSQKNGETMRKERGSFVGTAFYISPEVAQSHTCGPEADFWALGCILYQMISGQPPFRGINEYQVTKKITQLDYKIPQGFDAVAAELIQELLVLEPTKRLGHNGAEAIKGHKFFENVDFNNITNSSPPELKPFLPASGNQPAFYSNFKVPEHMEPGLTRKTMARLMGLDELFTPSPSQPTKTAMPKQEKSEEAVRKGLLDAQRKDHSYHRFVEDNLILRSGLIDKKKGMFARRRMFLLTEGPRLFYVDPDMKELRGEIPITPSLRTEAKNFHTFFIHTPLRTYFLYDPDSHANEWCEAIEKARDKYCKPDAPELDFYPRGKMFTNKSKRAKKDRHLENHGKQKEKNASPTNNKWGRKSNPPKYEQVALPLFFF</sequence>
<dbReference type="InterPro" id="IPR011993">
    <property type="entry name" value="PH-like_dom_sf"/>
</dbReference>
<dbReference type="GO" id="GO:0004674">
    <property type="term" value="F:protein serine/threonine kinase activity"/>
    <property type="evidence" value="ECO:0007669"/>
    <property type="project" value="UniProtKB-KW"/>
</dbReference>
<dbReference type="InterPro" id="IPR001849">
    <property type="entry name" value="PH_domain"/>
</dbReference>
<protein>
    <recommendedName>
        <fullName evidence="3">3-phosphoinositide-dependent protein kinase 1</fullName>
        <ecNumber evidence="2">2.7.11.1</ecNumber>
    </recommendedName>
</protein>
<feature type="binding site" evidence="12">
    <location>
        <position position="379"/>
    </location>
    <ligand>
        <name>ATP</name>
        <dbReference type="ChEBI" id="CHEBI:30616"/>
    </ligand>
</feature>
<dbReference type="InterPro" id="IPR008271">
    <property type="entry name" value="Ser/Thr_kinase_AS"/>
</dbReference>
<evidence type="ECO:0000256" key="2">
    <source>
        <dbReference type="ARBA" id="ARBA00012513"/>
    </source>
</evidence>
<keyword evidence="7 12" id="KW-0547">Nucleotide-binding</keyword>
<evidence type="ECO:0000256" key="5">
    <source>
        <dbReference type="ARBA" id="ARBA00022553"/>
    </source>
</evidence>
<dbReference type="EMBL" id="CAJFCV020000003">
    <property type="protein sequence ID" value="CAG9103913.1"/>
    <property type="molecule type" value="Genomic_DNA"/>
</dbReference>
<dbReference type="EMBL" id="CAJFDI010000003">
    <property type="protein sequence ID" value="CAD5219031.1"/>
    <property type="molecule type" value="Genomic_DNA"/>
</dbReference>
<keyword evidence="5" id="KW-0597">Phosphoprotein</keyword>
<dbReference type="Gene3D" id="2.30.29.30">
    <property type="entry name" value="Pleckstrin-homology domain (PH domain)/Phosphotyrosine-binding domain (PTB)"/>
    <property type="match status" value="1"/>
</dbReference>
<evidence type="ECO:0000256" key="9">
    <source>
        <dbReference type="ARBA" id="ARBA00022840"/>
    </source>
</evidence>
<feature type="compositionally biased region" description="Basic and acidic residues" evidence="13">
    <location>
        <begin position="850"/>
        <end position="862"/>
    </location>
</feature>
<evidence type="ECO:0000256" key="7">
    <source>
        <dbReference type="ARBA" id="ARBA00022741"/>
    </source>
</evidence>
<feature type="compositionally biased region" description="Polar residues" evidence="13">
    <location>
        <begin position="49"/>
        <end position="60"/>
    </location>
</feature>
<evidence type="ECO:0000256" key="13">
    <source>
        <dbReference type="SAM" id="MobiDB-lite"/>
    </source>
</evidence>
<keyword evidence="9 12" id="KW-0067">ATP-binding</keyword>
<dbReference type="InterPro" id="IPR033931">
    <property type="entry name" value="PDK1-typ_PH"/>
</dbReference>
<evidence type="ECO:0000256" key="6">
    <source>
        <dbReference type="ARBA" id="ARBA00022679"/>
    </source>
</evidence>
<dbReference type="InterPro" id="IPR017441">
    <property type="entry name" value="Protein_kinase_ATP_BS"/>
</dbReference>
<dbReference type="FunFam" id="1.10.510.10:FF:000024">
    <property type="entry name" value="Probable serine/threonine-protein kinase cot-1"/>
    <property type="match status" value="1"/>
</dbReference>
<dbReference type="PROSITE" id="PS50011">
    <property type="entry name" value="PROTEIN_KINASE_DOM"/>
    <property type="match status" value="1"/>
</dbReference>
<comment type="catalytic activity">
    <reaction evidence="10">
        <text>L-threonyl-[protein] + ATP = O-phospho-L-threonyl-[protein] + ADP + H(+)</text>
        <dbReference type="Rhea" id="RHEA:46608"/>
        <dbReference type="Rhea" id="RHEA-COMP:11060"/>
        <dbReference type="Rhea" id="RHEA-COMP:11605"/>
        <dbReference type="ChEBI" id="CHEBI:15378"/>
        <dbReference type="ChEBI" id="CHEBI:30013"/>
        <dbReference type="ChEBI" id="CHEBI:30616"/>
        <dbReference type="ChEBI" id="CHEBI:61977"/>
        <dbReference type="ChEBI" id="CHEBI:456216"/>
        <dbReference type="EC" id="2.7.11.1"/>
    </reaction>
</comment>
<feature type="region of interest" description="Disordered" evidence="13">
    <location>
        <begin position="843"/>
        <end position="877"/>
    </location>
</feature>
<evidence type="ECO:0000256" key="8">
    <source>
        <dbReference type="ARBA" id="ARBA00022777"/>
    </source>
</evidence>
<comment type="catalytic activity">
    <reaction evidence="11">
        <text>L-seryl-[protein] + ATP = O-phospho-L-seryl-[protein] + ADP + H(+)</text>
        <dbReference type="Rhea" id="RHEA:17989"/>
        <dbReference type="Rhea" id="RHEA-COMP:9863"/>
        <dbReference type="Rhea" id="RHEA-COMP:11604"/>
        <dbReference type="ChEBI" id="CHEBI:15378"/>
        <dbReference type="ChEBI" id="CHEBI:29999"/>
        <dbReference type="ChEBI" id="CHEBI:30616"/>
        <dbReference type="ChEBI" id="CHEBI:83421"/>
        <dbReference type="ChEBI" id="CHEBI:456216"/>
        <dbReference type="EC" id="2.7.11.1"/>
    </reaction>
</comment>
<dbReference type="Proteomes" id="UP000659654">
    <property type="component" value="Unassembled WGS sequence"/>
</dbReference>
<dbReference type="CDD" id="cd01262">
    <property type="entry name" value="PH_PDK1"/>
    <property type="match status" value="1"/>
</dbReference>
<dbReference type="SMR" id="A0A7I8WMK8"/>
<keyword evidence="8" id="KW-0418">Kinase</keyword>
<dbReference type="PANTHER" id="PTHR24356">
    <property type="entry name" value="SERINE/THREONINE-PROTEIN KINASE"/>
    <property type="match status" value="1"/>
</dbReference>
<feature type="region of interest" description="Disordered" evidence="13">
    <location>
        <begin position="21"/>
        <end position="111"/>
    </location>
</feature>
<keyword evidence="4" id="KW-0723">Serine/threonine-protein kinase</keyword>
<dbReference type="GO" id="GO:0035556">
    <property type="term" value="P:intracellular signal transduction"/>
    <property type="evidence" value="ECO:0007669"/>
    <property type="project" value="TreeGrafter"/>
</dbReference>
<dbReference type="Pfam" id="PF14593">
    <property type="entry name" value="PH_3"/>
    <property type="match status" value="1"/>
</dbReference>
<feature type="compositionally biased region" description="Basic and acidic residues" evidence="13">
    <location>
        <begin position="21"/>
        <end position="42"/>
    </location>
</feature>
<dbReference type="InterPro" id="IPR011009">
    <property type="entry name" value="Kinase-like_dom_sf"/>
</dbReference>
<dbReference type="PROSITE" id="PS00108">
    <property type="entry name" value="PROTEIN_KINASE_ST"/>
    <property type="match status" value="1"/>
</dbReference>